<accession>A0AAD2CVU3</accession>
<evidence type="ECO:0000256" key="1">
    <source>
        <dbReference type="SAM" id="MobiDB-lite"/>
    </source>
</evidence>
<evidence type="ECO:0000313" key="3">
    <source>
        <dbReference type="Proteomes" id="UP001295684"/>
    </source>
</evidence>
<keyword evidence="3" id="KW-1185">Reference proteome</keyword>
<comment type="caution">
    <text evidence="2">The sequence shown here is derived from an EMBL/GenBank/DDBJ whole genome shotgun (WGS) entry which is preliminary data.</text>
</comment>
<dbReference type="Proteomes" id="UP001295684">
    <property type="component" value="Unassembled WGS sequence"/>
</dbReference>
<organism evidence="2 3">
    <name type="scientific">Euplotes crassus</name>
    <dbReference type="NCBI Taxonomy" id="5936"/>
    <lineage>
        <taxon>Eukaryota</taxon>
        <taxon>Sar</taxon>
        <taxon>Alveolata</taxon>
        <taxon>Ciliophora</taxon>
        <taxon>Intramacronucleata</taxon>
        <taxon>Spirotrichea</taxon>
        <taxon>Hypotrichia</taxon>
        <taxon>Euplotida</taxon>
        <taxon>Euplotidae</taxon>
        <taxon>Moneuplotes</taxon>
    </lineage>
</organism>
<dbReference type="EMBL" id="CAMPGE010014285">
    <property type="protein sequence ID" value="CAI2372964.1"/>
    <property type="molecule type" value="Genomic_DNA"/>
</dbReference>
<gene>
    <name evidence="2" type="ORF">ECRASSUSDP1_LOCUS14301</name>
</gene>
<protein>
    <submittedName>
        <fullName evidence="2">Uncharacterized protein</fullName>
    </submittedName>
</protein>
<feature type="region of interest" description="Disordered" evidence="1">
    <location>
        <begin position="197"/>
        <end position="221"/>
    </location>
</feature>
<name>A0AAD2CVU3_EUPCR</name>
<proteinExistence type="predicted"/>
<sequence>MPVRMFSFNHLTQNYLSRRAMNNLIIEINKKEAYAKLPIYTKFIQAFTKKKRRFGYLIILWLLWFYDVPKRSRNWAITKRYKVKKKYYNRWMHKFNPERVVQMTALETLHKPKKISTENFEKLGKVFIEVENQLLYGVSRQLIINTLVKLDKMDTKLATKFLRDSGYKRARARTLHSCTLIELCELFEAILDKAENEEVQGAKTEEGKTEEGKIPNDASEDSKTEYVMVENTKIEDTRTPQEKQDDLVESFCKQLPQEIEVFEDNIESVIAEMERTGQEDKSTGGILF</sequence>
<reference evidence="2" key="1">
    <citation type="submission" date="2023-07" db="EMBL/GenBank/DDBJ databases">
        <authorList>
            <consortium name="AG Swart"/>
            <person name="Singh M."/>
            <person name="Singh A."/>
            <person name="Seah K."/>
            <person name="Emmerich C."/>
        </authorList>
    </citation>
    <scope>NUCLEOTIDE SEQUENCE</scope>
    <source>
        <strain evidence="2">DP1</strain>
    </source>
</reference>
<evidence type="ECO:0000313" key="2">
    <source>
        <dbReference type="EMBL" id="CAI2372964.1"/>
    </source>
</evidence>
<dbReference type="AlphaFoldDB" id="A0AAD2CVU3"/>
<feature type="compositionally biased region" description="Basic and acidic residues" evidence="1">
    <location>
        <begin position="203"/>
        <end position="221"/>
    </location>
</feature>